<dbReference type="Pfam" id="PF00370">
    <property type="entry name" value="FGGY_N"/>
    <property type="match status" value="1"/>
</dbReference>
<evidence type="ECO:0000256" key="2">
    <source>
        <dbReference type="ARBA" id="ARBA00022679"/>
    </source>
</evidence>
<dbReference type="GO" id="GO:0005829">
    <property type="term" value="C:cytosol"/>
    <property type="evidence" value="ECO:0007669"/>
    <property type="project" value="TreeGrafter"/>
</dbReference>
<evidence type="ECO:0000256" key="6">
    <source>
        <dbReference type="ARBA" id="ARBA00023157"/>
    </source>
</evidence>
<evidence type="ECO:0000313" key="10">
    <source>
        <dbReference type="EMBL" id="CAB4366620.1"/>
    </source>
</evidence>
<proteinExistence type="inferred from homology"/>
<feature type="domain" description="Carbohydrate kinase FGGY N-terminal" evidence="8">
    <location>
        <begin position="4"/>
        <end position="237"/>
    </location>
</feature>
<dbReference type="Pfam" id="PF02782">
    <property type="entry name" value="FGGY_C"/>
    <property type="match status" value="1"/>
</dbReference>
<keyword evidence="4" id="KW-0418">Kinase</keyword>
<dbReference type="GO" id="GO:0008993">
    <property type="term" value="F:rhamnulokinase activity"/>
    <property type="evidence" value="ECO:0007669"/>
    <property type="project" value="InterPro"/>
</dbReference>
<feature type="domain" description="Carbohydrate kinase FGGY C-terminal" evidence="9">
    <location>
        <begin position="250"/>
        <end position="440"/>
    </location>
</feature>
<evidence type="ECO:0000256" key="1">
    <source>
        <dbReference type="ARBA" id="ARBA00009156"/>
    </source>
</evidence>
<comment type="similarity">
    <text evidence="1">Belongs to the FGGY kinase family.</text>
</comment>
<dbReference type="InterPro" id="IPR018484">
    <property type="entry name" value="FGGY_N"/>
</dbReference>
<dbReference type="GO" id="GO:0004370">
    <property type="term" value="F:glycerol kinase activity"/>
    <property type="evidence" value="ECO:0007669"/>
    <property type="project" value="TreeGrafter"/>
</dbReference>
<accession>A0A6J6ACU7</accession>
<evidence type="ECO:0000259" key="9">
    <source>
        <dbReference type="Pfam" id="PF02782"/>
    </source>
</evidence>
<dbReference type="InterPro" id="IPR043129">
    <property type="entry name" value="ATPase_NBD"/>
</dbReference>
<dbReference type="Gene3D" id="3.30.420.40">
    <property type="match status" value="2"/>
</dbReference>
<gene>
    <name evidence="10" type="ORF">UFOPK4180_00208</name>
</gene>
<evidence type="ECO:0000256" key="7">
    <source>
        <dbReference type="ARBA" id="ARBA00023308"/>
    </source>
</evidence>
<dbReference type="GO" id="GO:0005524">
    <property type="term" value="F:ATP binding"/>
    <property type="evidence" value="ECO:0007669"/>
    <property type="project" value="UniProtKB-KW"/>
</dbReference>
<evidence type="ECO:0000256" key="5">
    <source>
        <dbReference type="ARBA" id="ARBA00022840"/>
    </source>
</evidence>
<dbReference type="CDD" id="cd07771">
    <property type="entry name" value="ASKHA_NBD_FGGY_RhaB-like"/>
    <property type="match status" value="1"/>
</dbReference>
<dbReference type="InterPro" id="IPR013449">
    <property type="entry name" value="Rhamnulokinase"/>
</dbReference>
<organism evidence="10">
    <name type="scientific">freshwater metagenome</name>
    <dbReference type="NCBI Taxonomy" id="449393"/>
    <lineage>
        <taxon>unclassified sequences</taxon>
        <taxon>metagenomes</taxon>
        <taxon>ecological metagenomes</taxon>
    </lineage>
</organism>
<name>A0A6J6ACU7_9ZZZZ</name>
<reference evidence="10" key="1">
    <citation type="submission" date="2020-05" db="EMBL/GenBank/DDBJ databases">
        <authorList>
            <person name="Chiriac C."/>
            <person name="Salcher M."/>
            <person name="Ghai R."/>
            <person name="Kavagutti S V."/>
        </authorList>
    </citation>
    <scope>NUCLEOTIDE SEQUENCE</scope>
</reference>
<sequence length="471" mass="50900">MSSYAAIDLGATSGRVAVGTVSDGKISFEIVHRFSNDPINDPNDGLLWNWSKLQAEVLIGLKIAAEKYQLKSAAVDSWGVDYQILKKDGFLNPRVFSYRNLRLDGVMENTVKQLGKERIYSSTGIQFLPFNTIYQLIAGLAIDEFVDASQFLMLPDALNYFLCGSATQEVTNASTTQLLNPVTRDWDWDLIAELDLPSDIFPALHEAGSALGKIRGHGELDGIPIVAVGSHDTASAVAAVPMTNPDKSIYISSGTWSLVGYEKKQANTSKMAFEIDLTTELGVQGTVRSLRNVAGMWLLSECQRDWAAQGVTIQVEELVASAQKIPANSFLINPNDHLFLAAGNMVGRIAEYCIANNSPVPATPAEYARCIFDSLAQAYHDVISDFEAAEGHSFDTIYVVGGGSANQFLNQLTADVTGKKVITGAVEATLLGNIGMQAISAGEIPDLPKLREMISASLTQKVFLPSPLQEA</sequence>
<keyword evidence="6" id="KW-1015">Disulfide bond</keyword>
<dbReference type="PANTHER" id="PTHR10196:SF93">
    <property type="entry name" value="L-RHAMNULOKINASE"/>
    <property type="match status" value="1"/>
</dbReference>
<dbReference type="InterPro" id="IPR018485">
    <property type="entry name" value="FGGY_C"/>
</dbReference>
<protein>
    <submittedName>
        <fullName evidence="10">Unannotated protein</fullName>
    </submittedName>
</protein>
<evidence type="ECO:0000256" key="4">
    <source>
        <dbReference type="ARBA" id="ARBA00022777"/>
    </source>
</evidence>
<keyword evidence="5" id="KW-0067">ATP-binding</keyword>
<evidence type="ECO:0000256" key="3">
    <source>
        <dbReference type="ARBA" id="ARBA00022741"/>
    </source>
</evidence>
<keyword evidence="7" id="KW-0684">Rhamnose metabolism</keyword>
<keyword evidence="2" id="KW-0808">Transferase</keyword>
<dbReference type="SUPFAM" id="SSF53067">
    <property type="entry name" value="Actin-like ATPase domain"/>
    <property type="match status" value="2"/>
</dbReference>
<dbReference type="EMBL" id="CAESPC010000016">
    <property type="protein sequence ID" value="CAB4366620.1"/>
    <property type="molecule type" value="Genomic_DNA"/>
</dbReference>
<dbReference type="AlphaFoldDB" id="A0A6J6ACU7"/>
<dbReference type="GO" id="GO:0006071">
    <property type="term" value="P:glycerol metabolic process"/>
    <property type="evidence" value="ECO:0007669"/>
    <property type="project" value="TreeGrafter"/>
</dbReference>
<dbReference type="GO" id="GO:0019301">
    <property type="term" value="P:rhamnose catabolic process"/>
    <property type="evidence" value="ECO:0007669"/>
    <property type="project" value="InterPro"/>
</dbReference>
<keyword evidence="3" id="KW-0547">Nucleotide-binding</keyword>
<dbReference type="PANTHER" id="PTHR10196">
    <property type="entry name" value="SUGAR KINASE"/>
    <property type="match status" value="1"/>
</dbReference>
<evidence type="ECO:0000259" key="8">
    <source>
        <dbReference type="Pfam" id="PF00370"/>
    </source>
</evidence>